<dbReference type="InterPro" id="IPR008927">
    <property type="entry name" value="6-PGluconate_DH-like_C_sf"/>
</dbReference>
<dbReference type="Gene3D" id="3.40.50.720">
    <property type="entry name" value="NAD(P)-binding Rossmann-like Domain"/>
    <property type="match status" value="1"/>
</dbReference>
<evidence type="ECO:0000256" key="5">
    <source>
        <dbReference type="ARBA" id="ARBA00023027"/>
    </source>
</evidence>
<evidence type="ECO:0000256" key="1">
    <source>
        <dbReference type="ARBA" id="ARBA00006541"/>
    </source>
</evidence>
<gene>
    <name evidence="7" type="primary">mtlD</name>
    <name evidence="10" type="ORF">LSG31_18370</name>
</gene>
<dbReference type="SUPFAM" id="SSF48179">
    <property type="entry name" value="6-phosphogluconate dehydrogenase C-terminal domain-like"/>
    <property type="match status" value="1"/>
</dbReference>
<dbReference type="NCBIfam" id="NF002647">
    <property type="entry name" value="PRK02318.1-3"/>
    <property type="match status" value="1"/>
</dbReference>
<evidence type="ECO:0000256" key="3">
    <source>
        <dbReference type="ARBA" id="ARBA00016219"/>
    </source>
</evidence>
<comment type="similarity">
    <text evidence="1 7">Belongs to the mannitol dehydrogenase family.</text>
</comment>
<keyword evidence="5 7" id="KW-0520">NAD</keyword>
<name>A0ABY4CH28_9BACL</name>
<dbReference type="HAMAP" id="MF_00196">
    <property type="entry name" value="Mannitol_dehydrog"/>
    <property type="match status" value="1"/>
</dbReference>
<dbReference type="PANTHER" id="PTHR30524:SF0">
    <property type="entry name" value="ALTRONATE OXIDOREDUCTASE-RELATED"/>
    <property type="match status" value="1"/>
</dbReference>
<proteinExistence type="inferred from homology"/>
<comment type="catalytic activity">
    <reaction evidence="6 7">
        <text>D-mannitol 1-phosphate + NAD(+) = beta-D-fructose 6-phosphate + NADH + H(+)</text>
        <dbReference type="Rhea" id="RHEA:19661"/>
        <dbReference type="ChEBI" id="CHEBI:15378"/>
        <dbReference type="ChEBI" id="CHEBI:57540"/>
        <dbReference type="ChEBI" id="CHEBI:57634"/>
        <dbReference type="ChEBI" id="CHEBI:57945"/>
        <dbReference type="ChEBI" id="CHEBI:61381"/>
        <dbReference type="EC" id="1.1.1.17"/>
    </reaction>
</comment>
<accession>A0ABY4CH28</accession>
<organism evidence="10 11">
    <name type="scientific">Fodinisporobacter ferrooxydans</name>
    <dbReference type="NCBI Taxonomy" id="2901836"/>
    <lineage>
        <taxon>Bacteria</taxon>
        <taxon>Bacillati</taxon>
        <taxon>Bacillota</taxon>
        <taxon>Bacilli</taxon>
        <taxon>Bacillales</taxon>
        <taxon>Alicyclobacillaceae</taxon>
        <taxon>Fodinisporobacter</taxon>
    </lineage>
</organism>
<feature type="binding site" evidence="7">
    <location>
        <begin position="3"/>
        <end position="14"/>
    </location>
    <ligand>
        <name>NAD(+)</name>
        <dbReference type="ChEBI" id="CHEBI:57540"/>
    </ligand>
</feature>
<dbReference type="SUPFAM" id="SSF51735">
    <property type="entry name" value="NAD(P)-binding Rossmann-fold domains"/>
    <property type="match status" value="1"/>
</dbReference>
<dbReference type="EMBL" id="CP089291">
    <property type="protein sequence ID" value="UOF89818.1"/>
    <property type="molecule type" value="Genomic_DNA"/>
</dbReference>
<dbReference type="NCBIfam" id="NF002646">
    <property type="entry name" value="PRK02318.1-2"/>
    <property type="match status" value="1"/>
</dbReference>
<dbReference type="Gene3D" id="1.10.1040.10">
    <property type="entry name" value="N-(1-d-carboxylethyl)-l-norvaline Dehydrogenase, domain 2"/>
    <property type="match status" value="1"/>
</dbReference>
<sequence length="389" mass="43429">MIAVHFGAGNIGRGFIGMLLNKAGYDVCFVDVNKDLVSEINSRNEYTVLFADEGKETFQIRGVRAIDGQDLDEVAREIAHADIVTTAVGPNILKFIAPAIAKGIQQRVKSQKQPLNIIACENTIGGSTQLKAYVYDLLDESVKKQVESMIGFPDAAVDRIVPLQKNEDPLLVMVEPFFEWVIDQSKIIGSIPAIEGATYVNDLTPFIERKLFTVNTGHAVTAYVGYQYGFQTIEQAITNESIYRITKGALQETGNLLVRKYGFDPQQHEEYSAKILKRFLNPFLSDDVTRVGRSPIRKLSPNDRLVSPAMQALNHGIVPTHLGSGIAAAFVFDHPNDPEAMEIQESIKENGLTKTITRYTGIPDDHELFRIVTKQLDWIKKSRNDFYNH</sequence>
<feature type="domain" description="Mannitol dehydrogenase C-terminal" evidence="9">
    <location>
        <begin position="202"/>
        <end position="376"/>
    </location>
</feature>
<dbReference type="InterPro" id="IPR023028">
    <property type="entry name" value="Mannitol_1_phos_5_DH"/>
</dbReference>
<dbReference type="NCBIfam" id="NF002652">
    <property type="entry name" value="PRK02318.2-5"/>
    <property type="match status" value="1"/>
</dbReference>
<dbReference type="Pfam" id="PF08125">
    <property type="entry name" value="Mannitol_dh_C"/>
    <property type="match status" value="1"/>
</dbReference>
<protein>
    <recommendedName>
        <fullName evidence="3 7">Mannitol-1-phosphate 5-dehydrogenase</fullName>
        <ecNumber evidence="2 7">1.1.1.17</ecNumber>
    </recommendedName>
</protein>
<dbReference type="PANTHER" id="PTHR30524">
    <property type="entry name" value="MANNITOL-1-PHOSPHATE 5-DEHYDROGENASE"/>
    <property type="match status" value="1"/>
</dbReference>
<dbReference type="PROSITE" id="PS00974">
    <property type="entry name" value="MANNITOL_DHGENASE"/>
    <property type="match status" value="1"/>
</dbReference>
<evidence type="ECO:0000256" key="2">
    <source>
        <dbReference type="ARBA" id="ARBA00012939"/>
    </source>
</evidence>
<evidence type="ECO:0000256" key="7">
    <source>
        <dbReference type="HAMAP-Rule" id="MF_00196"/>
    </source>
</evidence>
<dbReference type="InterPro" id="IPR013328">
    <property type="entry name" value="6PGD_dom2"/>
</dbReference>
<evidence type="ECO:0000256" key="6">
    <source>
        <dbReference type="ARBA" id="ARBA00048615"/>
    </source>
</evidence>
<evidence type="ECO:0000259" key="8">
    <source>
        <dbReference type="Pfam" id="PF01232"/>
    </source>
</evidence>
<evidence type="ECO:0000259" key="9">
    <source>
        <dbReference type="Pfam" id="PF08125"/>
    </source>
</evidence>
<evidence type="ECO:0000313" key="11">
    <source>
        <dbReference type="Proteomes" id="UP000830167"/>
    </source>
</evidence>
<dbReference type="Pfam" id="PF01232">
    <property type="entry name" value="Mannitol_dh"/>
    <property type="match status" value="1"/>
</dbReference>
<reference evidence="10" key="1">
    <citation type="submission" date="2021-12" db="EMBL/GenBank/DDBJ databases">
        <title>Alicyclobacillaceae gen. nov., sp. nov., isolated from chalcocite enrichment system.</title>
        <authorList>
            <person name="Jiang Z."/>
        </authorList>
    </citation>
    <scope>NUCLEOTIDE SEQUENCE</scope>
    <source>
        <strain evidence="10">MYW30-H2</strain>
    </source>
</reference>
<dbReference type="GO" id="GO:0008926">
    <property type="term" value="F:mannitol-1-phosphate 5-dehydrogenase activity"/>
    <property type="evidence" value="ECO:0007669"/>
    <property type="project" value="UniProtKB-EC"/>
</dbReference>
<dbReference type="EC" id="1.1.1.17" evidence="2 7"/>
<dbReference type="PRINTS" id="PR00084">
    <property type="entry name" value="MTLDHDRGNASE"/>
</dbReference>
<keyword evidence="11" id="KW-1185">Reference proteome</keyword>
<keyword evidence="4 7" id="KW-0560">Oxidoreductase</keyword>
<dbReference type="InterPro" id="IPR000669">
    <property type="entry name" value="Mannitol_DH"/>
</dbReference>
<evidence type="ECO:0000256" key="4">
    <source>
        <dbReference type="ARBA" id="ARBA00023002"/>
    </source>
</evidence>
<feature type="domain" description="Mannitol dehydrogenase N-terminal" evidence="8">
    <location>
        <begin position="1"/>
        <end position="195"/>
    </location>
</feature>
<evidence type="ECO:0000313" key="10">
    <source>
        <dbReference type="EMBL" id="UOF89818.1"/>
    </source>
</evidence>
<dbReference type="RefSeq" id="WP_347436509.1">
    <property type="nucleotide sequence ID" value="NZ_CP089291.1"/>
</dbReference>
<dbReference type="InterPro" id="IPR013131">
    <property type="entry name" value="Mannitol_DH_N"/>
</dbReference>
<dbReference type="InterPro" id="IPR013118">
    <property type="entry name" value="Mannitol_DH_C"/>
</dbReference>
<dbReference type="InterPro" id="IPR036291">
    <property type="entry name" value="NAD(P)-bd_dom_sf"/>
</dbReference>
<dbReference type="Proteomes" id="UP000830167">
    <property type="component" value="Chromosome"/>
</dbReference>
<dbReference type="NCBIfam" id="NF002649">
    <property type="entry name" value="PRK02318.2-1"/>
    <property type="match status" value="1"/>
</dbReference>
<dbReference type="InterPro" id="IPR023027">
    <property type="entry name" value="Mannitol_DH_CS"/>
</dbReference>